<feature type="non-terminal residue" evidence="1">
    <location>
        <position position="140"/>
    </location>
</feature>
<dbReference type="HOGENOM" id="CLU_148817_0_0_1"/>
<evidence type="ECO:0000313" key="1">
    <source>
        <dbReference type="EMBL" id="KIM64232.1"/>
    </source>
</evidence>
<accession>A0A0C3AH38</accession>
<dbReference type="SUPFAM" id="SSF53098">
    <property type="entry name" value="Ribonuclease H-like"/>
    <property type="match status" value="1"/>
</dbReference>
<protein>
    <recommendedName>
        <fullName evidence="3">DUF659 domain-containing protein</fullName>
    </recommendedName>
</protein>
<sequence length="140" mass="15850">QPYLLNTTNISAHPKTAERLLDIVMAEISYATDVLKVKLIAWCSDAGGDSAKMRRLLDQKLPHLIAVDCWAHQVNLVVGDIFKIKGSFIETIDNALEVVKWFNNHSRALGILRDIQCQLHEQPHSLILPVLTRWTSHFLS</sequence>
<dbReference type="STRING" id="1036808.A0A0C3AH38"/>
<organism evidence="1 2">
    <name type="scientific">Scleroderma citrinum Foug A</name>
    <dbReference type="NCBI Taxonomy" id="1036808"/>
    <lineage>
        <taxon>Eukaryota</taxon>
        <taxon>Fungi</taxon>
        <taxon>Dikarya</taxon>
        <taxon>Basidiomycota</taxon>
        <taxon>Agaricomycotina</taxon>
        <taxon>Agaricomycetes</taxon>
        <taxon>Agaricomycetidae</taxon>
        <taxon>Boletales</taxon>
        <taxon>Sclerodermatineae</taxon>
        <taxon>Sclerodermataceae</taxon>
        <taxon>Scleroderma</taxon>
    </lineage>
</organism>
<dbReference type="Proteomes" id="UP000053989">
    <property type="component" value="Unassembled WGS sequence"/>
</dbReference>
<dbReference type="InParanoid" id="A0A0C3AH38"/>
<reference evidence="1 2" key="1">
    <citation type="submission" date="2014-04" db="EMBL/GenBank/DDBJ databases">
        <authorList>
            <consortium name="DOE Joint Genome Institute"/>
            <person name="Kuo A."/>
            <person name="Kohler A."/>
            <person name="Nagy L.G."/>
            <person name="Floudas D."/>
            <person name="Copeland A."/>
            <person name="Barry K.W."/>
            <person name="Cichocki N."/>
            <person name="Veneault-Fourrey C."/>
            <person name="LaButti K."/>
            <person name="Lindquist E.A."/>
            <person name="Lipzen A."/>
            <person name="Lundell T."/>
            <person name="Morin E."/>
            <person name="Murat C."/>
            <person name="Sun H."/>
            <person name="Tunlid A."/>
            <person name="Henrissat B."/>
            <person name="Grigoriev I.V."/>
            <person name="Hibbett D.S."/>
            <person name="Martin F."/>
            <person name="Nordberg H.P."/>
            <person name="Cantor M.N."/>
            <person name="Hua S.X."/>
        </authorList>
    </citation>
    <scope>NUCLEOTIDE SEQUENCE [LARGE SCALE GENOMIC DNA]</scope>
    <source>
        <strain evidence="1 2">Foug A</strain>
    </source>
</reference>
<dbReference type="AlphaFoldDB" id="A0A0C3AH38"/>
<name>A0A0C3AH38_9AGAM</name>
<keyword evidence="2" id="KW-1185">Reference proteome</keyword>
<reference evidence="2" key="2">
    <citation type="submission" date="2015-01" db="EMBL/GenBank/DDBJ databases">
        <title>Evolutionary Origins and Diversification of the Mycorrhizal Mutualists.</title>
        <authorList>
            <consortium name="DOE Joint Genome Institute"/>
            <consortium name="Mycorrhizal Genomics Consortium"/>
            <person name="Kohler A."/>
            <person name="Kuo A."/>
            <person name="Nagy L.G."/>
            <person name="Floudas D."/>
            <person name="Copeland A."/>
            <person name="Barry K.W."/>
            <person name="Cichocki N."/>
            <person name="Veneault-Fourrey C."/>
            <person name="LaButti K."/>
            <person name="Lindquist E.A."/>
            <person name="Lipzen A."/>
            <person name="Lundell T."/>
            <person name="Morin E."/>
            <person name="Murat C."/>
            <person name="Riley R."/>
            <person name="Ohm R."/>
            <person name="Sun H."/>
            <person name="Tunlid A."/>
            <person name="Henrissat B."/>
            <person name="Grigoriev I.V."/>
            <person name="Hibbett D.S."/>
            <person name="Martin F."/>
        </authorList>
    </citation>
    <scope>NUCLEOTIDE SEQUENCE [LARGE SCALE GENOMIC DNA]</scope>
    <source>
        <strain evidence="2">Foug A</strain>
    </source>
</reference>
<proteinExistence type="predicted"/>
<dbReference type="OrthoDB" id="2423954at2759"/>
<evidence type="ECO:0008006" key="3">
    <source>
        <dbReference type="Google" id="ProtNLM"/>
    </source>
</evidence>
<dbReference type="EMBL" id="KN822029">
    <property type="protein sequence ID" value="KIM64232.1"/>
    <property type="molecule type" value="Genomic_DNA"/>
</dbReference>
<evidence type="ECO:0000313" key="2">
    <source>
        <dbReference type="Proteomes" id="UP000053989"/>
    </source>
</evidence>
<feature type="non-terminal residue" evidence="1">
    <location>
        <position position="1"/>
    </location>
</feature>
<gene>
    <name evidence="1" type="ORF">SCLCIDRAFT_37040</name>
</gene>
<dbReference type="InterPro" id="IPR012337">
    <property type="entry name" value="RNaseH-like_sf"/>
</dbReference>